<dbReference type="Pfam" id="PF19781">
    <property type="entry name" value="DUF6266"/>
    <property type="match status" value="1"/>
</dbReference>
<reference evidence="1 2" key="1">
    <citation type="submission" date="2024-09" db="EMBL/GenBank/DDBJ databases">
        <authorList>
            <person name="Sun Q."/>
            <person name="Mori K."/>
        </authorList>
    </citation>
    <scope>NUCLEOTIDE SEQUENCE [LARGE SCALE GENOMIC DNA]</scope>
    <source>
        <strain evidence="1 2">CCM 7765</strain>
    </source>
</reference>
<name>A0ABV6HKA5_9SPHI</name>
<dbReference type="Proteomes" id="UP001589774">
    <property type="component" value="Unassembled WGS sequence"/>
</dbReference>
<dbReference type="EMBL" id="JBHLWO010000001">
    <property type="protein sequence ID" value="MFC0318388.1"/>
    <property type="molecule type" value="Genomic_DNA"/>
</dbReference>
<accession>A0ABV6HKA5</accession>
<gene>
    <name evidence="1" type="ORF">ACFFI0_08705</name>
</gene>
<dbReference type="InterPro" id="IPR046233">
    <property type="entry name" value="DUF6266"/>
</dbReference>
<proteinExistence type="predicted"/>
<comment type="caution">
    <text evidence="1">The sequence shown here is derived from an EMBL/GenBank/DDBJ whole genome shotgun (WGS) entry which is preliminary data.</text>
</comment>
<evidence type="ECO:0000313" key="1">
    <source>
        <dbReference type="EMBL" id="MFC0318388.1"/>
    </source>
</evidence>
<sequence length="203" mass="23010">MEFFFDANIPKKEKEPYGKLASQQRMRLAMAFLNPLRPVINEGWSQYGNGKKSKAFGQALKKVIQEAVAGTYPDQMIVPERVMISMGALPPPAIADVVRSPGILEVFFTNEPHPMARDSDELVLIVISPELGIGAKSDQVWYRKDGRIEVELPPQFEEGSFHAYTYCHNRKKTSYSKSYYLGYFEALLDQKRGDGNIHAQIKH</sequence>
<evidence type="ECO:0000313" key="2">
    <source>
        <dbReference type="Proteomes" id="UP001589774"/>
    </source>
</evidence>
<keyword evidence="2" id="KW-1185">Reference proteome</keyword>
<protein>
    <submittedName>
        <fullName evidence="1">DUF6266 family protein</fullName>
    </submittedName>
</protein>
<dbReference type="RefSeq" id="WP_130856400.1">
    <property type="nucleotide sequence ID" value="NZ_JBHLWO010000001.1"/>
</dbReference>
<organism evidence="1 2">
    <name type="scientific">Olivibacter oleidegradans</name>
    <dbReference type="NCBI Taxonomy" id="760123"/>
    <lineage>
        <taxon>Bacteria</taxon>
        <taxon>Pseudomonadati</taxon>
        <taxon>Bacteroidota</taxon>
        <taxon>Sphingobacteriia</taxon>
        <taxon>Sphingobacteriales</taxon>
        <taxon>Sphingobacteriaceae</taxon>
        <taxon>Olivibacter</taxon>
    </lineage>
</organism>